<proteinExistence type="predicted"/>
<name>A0A3S3QIN3_9BACT</name>
<evidence type="ECO:0000313" key="4">
    <source>
        <dbReference type="Proteomes" id="UP000287853"/>
    </source>
</evidence>
<feature type="region of interest" description="Disordered" evidence="1">
    <location>
        <begin position="94"/>
        <end position="119"/>
    </location>
</feature>
<sequence length="119" mass="13187">MMRRAAVAGLMGIFFLINTSASLAKENLYTDAIQVLRRMEEKTAAIKMCGASLLEKGKETKFIFEKIMETCACCSDAYRCCYTVDCKPCPEMDAPGEESVKDRIEGLPTQEAPLEESAE</sequence>
<accession>A0A3S3QIN3</accession>
<feature type="signal peptide" evidence="2">
    <location>
        <begin position="1"/>
        <end position="24"/>
    </location>
</feature>
<organism evidence="3 4">
    <name type="scientific">Candidatus Electrothrix aarhusensis</name>
    <dbReference type="NCBI Taxonomy" id="1859131"/>
    <lineage>
        <taxon>Bacteria</taxon>
        <taxon>Pseudomonadati</taxon>
        <taxon>Thermodesulfobacteriota</taxon>
        <taxon>Desulfobulbia</taxon>
        <taxon>Desulfobulbales</taxon>
        <taxon>Desulfobulbaceae</taxon>
        <taxon>Candidatus Electrothrix</taxon>
    </lineage>
</organism>
<dbReference type="Proteomes" id="UP000287853">
    <property type="component" value="Unassembled WGS sequence"/>
</dbReference>
<feature type="chain" id="PRO_5018708229" evidence="2">
    <location>
        <begin position="25"/>
        <end position="119"/>
    </location>
</feature>
<evidence type="ECO:0000256" key="1">
    <source>
        <dbReference type="SAM" id="MobiDB-lite"/>
    </source>
</evidence>
<dbReference type="AlphaFoldDB" id="A0A3S3QIN3"/>
<reference evidence="3 4" key="1">
    <citation type="submission" date="2017-01" db="EMBL/GenBank/DDBJ databases">
        <title>The cable genome- insights into the physiology and evolution of filamentous bacteria capable of sulfide oxidation via long distance electron transfer.</title>
        <authorList>
            <person name="Schreiber L."/>
            <person name="Bjerg J.T."/>
            <person name="Boggild A."/>
            <person name="Van De Vossenberg J."/>
            <person name="Meysman F."/>
            <person name="Nielsen L.P."/>
            <person name="Schramm A."/>
            <person name="Kjeldsen K.U."/>
        </authorList>
    </citation>
    <scope>NUCLEOTIDE SEQUENCE [LARGE SCALE GENOMIC DNA]</scope>
    <source>
        <strain evidence="3">MCF</strain>
    </source>
</reference>
<evidence type="ECO:0000313" key="3">
    <source>
        <dbReference type="EMBL" id="RWX45574.1"/>
    </source>
</evidence>
<dbReference type="EMBL" id="MTKO01000076">
    <property type="protein sequence ID" value="RWX45574.1"/>
    <property type="molecule type" value="Genomic_DNA"/>
</dbReference>
<keyword evidence="4" id="KW-1185">Reference proteome</keyword>
<protein>
    <submittedName>
        <fullName evidence="3">Uncharacterized protein</fullName>
    </submittedName>
</protein>
<comment type="caution">
    <text evidence="3">The sequence shown here is derived from an EMBL/GenBank/DDBJ whole genome shotgun (WGS) entry which is preliminary data.</text>
</comment>
<gene>
    <name evidence="3" type="ORF">H206_02094</name>
</gene>
<evidence type="ECO:0000256" key="2">
    <source>
        <dbReference type="SAM" id="SignalP"/>
    </source>
</evidence>
<keyword evidence="2" id="KW-0732">Signal</keyword>